<evidence type="ECO:0000256" key="1">
    <source>
        <dbReference type="SAM" id="MobiDB-lite"/>
    </source>
</evidence>
<name>A0A8S9XPF9_APOLU</name>
<keyword evidence="3" id="KW-1185">Reference proteome</keyword>
<comment type="caution">
    <text evidence="2">The sequence shown here is derived from an EMBL/GenBank/DDBJ whole genome shotgun (WGS) entry which is preliminary data.</text>
</comment>
<evidence type="ECO:0000313" key="3">
    <source>
        <dbReference type="Proteomes" id="UP000466442"/>
    </source>
</evidence>
<protein>
    <submittedName>
        <fullName evidence="2">Uncharacterized protein</fullName>
    </submittedName>
</protein>
<reference evidence="2" key="1">
    <citation type="journal article" date="2021" name="Mol. Ecol. Resour.">
        <title>Apolygus lucorum genome provides insights into omnivorousness and mesophyll feeding.</title>
        <authorList>
            <person name="Liu Y."/>
            <person name="Liu H."/>
            <person name="Wang H."/>
            <person name="Huang T."/>
            <person name="Liu B."/>
            <person name="Yang B."/>
            <person name="Yin L."/>
            <person name="Li B."/>
            <person name="Zhang Y."/>
            <person name="Zhang S."/>
            <person name="Jiang F."/>
            <person name="Zhang X."/>
            <person name="Ren Y."/>
            <person name="Wang B."/>
            <person name="Wang S."/>
            <person name="Lu Y."/>
            <person name="Wu K."/>
            <person name="Fan W."/>
            <person name="Wang G."/>
        </authorList>
    </citation>
    <scope>NUCLEOTIDE SEQUENCE</scope>
    <source>
        <strain evidence="2">12Hb</strain>
    </source>
</reference>
<sequence>MAILADSNGRKDDSSHEVVASGRVIRGKFIPAIVGGVVTDDEAEIFSLPVNKGGMAVTDPVRGVRMAHEISQEGSRELLSAFRDRREIDVQEHRRRVSEAKKTSRGRRSEEDTKLRNALEKLTADRRRAIEPGSPQWLPSYYSELISTSYPFLDSHSPPKQLNKLE</sequence>
<gene>
    <name evidence="2" type="ORF">GE061_014032</name>
</gene>
<organism evidence="2 3">
    <name type="scientific">Apolygus lucorum</name>
    <name type="common">Small green plant bug</name>
    <name type="synonym">Lygocoris lucorum</name>
    <dbReference type="NCBI Taxonomy" id="248454"/>
    <lineage>
        <taxon>Eukaryota</taxon>
        <taxon>Metazoa</taxon>
        <taxon>Ecdysozoa</taxon>
        <taxon>Arthropoda</taxon>
        <taxon>Hexapoda</taxon>
        <taxon>Insecta</taxon>
        <taxon>Pterygota</taxon>
        <taxon>Neoptera</taxon>
        <taxon>Paraneoptera</taxon>
        <taxon>Hemiptera</taxon>
        <taxon>Heteroptera</taxon>
        <taxon>Panheteroptera</taxon>
        <taxon>Cimicomorpha</taxon>
        <taxon>Miridae</taxon>
        <taxon>Mirini</taxon>
        <taxon>Apolygus</taxon>
    </lineage>
</organism>
<evidence type="ECO:0000313" key="2">
    <source>
        <dbReference type="EMBL" id="KAF6210920.1"/>
    </source>
</evidence>
<proteinExistence type="predicted"/>
<dbReference type="AlphaFoldDB" id="A0A8S9XPF9"/>
<accession>A0A8S9XPF9</accession>
<dbReference type="Proteomes" id="UP000466442">
    <property type="component" value="Linkage Group LG5"/>
</dbReference>
<feature type="region of interest" description="Disordered" evidence="1">
    <location>
        <begin position="92"/>
        <end position="115"/>
    </location>
</feature>
<dbReference type="EMBL" id="WIXP02000005">
    <property type="protein sequence ID" value="KAF6210920.1"/>
    <property type="molecule type" value="Genomic_DNA"/>
</dbReference>